<gene>
    <name evidence="1" type="ORF">PECAL_4P21170</name>
</gene>
<keyword evidence="2" id="KW-1185">Reference proteome</keyword>
<dbReference type="AlphaFoldDB" id="A0A8J2X0A9"/>
<protein>
    <recommendedName>
        <fullName evidence="3">Tetratricopeptide repeat protein</fullName>
    </recommendedName>
</protein>
<sequence>MARDVYLGNVKLFGKHHRDTLFEANNYAWALVDISRFEEAKSLLRKTVPVARRVLGEGHRVTLKLRWVSAKALFLDTDATLDGLREAVSTLEDVSPTARRLLGGAHPTAKAIEEDLRDARTVLRAREAPSTGSA</sequence>
<accession>A0A8J2X0A9</accession>
<evidence type="ECO:0000313" key="2">
    <source>
        <dbReference type="Proteomes" id="UP000789595"/>
    </source>
</evidence>
<name>A0A8J2X0A9_9STRA</name>
<dbReference type="Proteomes" id="UP000789595">
    <property type="component" value="Unassembled WGS sequence"/>
</dbReference>
<proteinExistence type="predicted"/>
<evidence type="ECO:0000313" key="1">
    <source>
        <dbReference type="EMBL" id="CAH0374814.1"/>
    </source>
</evidence>
<dbReference type="OrthoDB" id="59528at2759"/>
<dbReference type="InterPro" id="IPR011990">
    <property type="entry name" value="TPR-like_helical_dom_sf"/>
</dbReference>
<dbReference type="Gene3D" id="1.25.40.10">
    <property type="entry name" value="Tetratricopeptide repeat domain"/>
    <property type="match status" value="1"/>
</dbReference>
<reference evidence="1" key="1">
    <citation type="submission" date="2021-11" db="EMBL/GenBank/DDBJ databases">
        <authorList>
            <consortium name="Genoscope - CEA"/>
            <person name="William W."/>
        </authorList>
    </citation>
    <scope>NUCLEOTIDE SEQUENCE</scope>
</reference>
<evidence type="ECO:0008006" key="3">
    <source>
        <dbReference type="Google" id="ProtNLM"/>
    </source>
</evidence>
<organism evidence="1 2">
    <name type="scientific">Pelagomonas calceolata</name>
    <dbReference type="NCBI Taxonomy" id="35677"/>
    <lineage>
        <taxon>Eukaryota</taxon>
        <taxon>Sar</taxon>
        <taxon>Stramenopiles</taxon>
        <taxon>Ochrophyta</taxon>
        <taxon>Pelagophyceae</taxon>
        <taxon>Pelagomonadales</taxon>
        <taxon>Pelagomonadaceae</taxon>
        <taxon>Pelagomonas</taxon>
    </lineage>
</organism>
<comment type="caution">
    <text evidence="1">The sequence shown here is derived from an EMBL/GenBank/DDBJ whole genome shotgun (WGS) entry which is preliminary data.</text>
</comment>
<dbReference type="Pfam" id="PF13374">
    <property type="entry name" value="TPR_10"/>
    <property type="match status" value="1"/>
</dbReference>
<dbReference type="EMBL" id="CAKKNE010000004">
    <property type="protein sequence ID" value="CAH0374814.1"/>
    <property type="molecule type" value="Genomic_DNA"/>
</dbReference>